<dbReference type="EMBL" id="JAPDRK010000003">
    <property type="protein sequence ID" value="KAJ9614346.1"/>
    <property type="molecule type" value="Genomic_DNA"/>
</dbReference>
<sequence>MNETAVVMVEEPAATSLPSISPQPTINWTSTHPQILSAIPTSLSHDASLEKPIIQTSKLLTIAPEIRLKIYKAAIGMREINLELKHPPRVQQPWVAYYAHKGDCKPGCKRMYQPGRTSSTVKSRLRHACISITSAASLLLVSRQIYVEAKSLVYDCPAIVIAGTGETTSNAEFKKLRLSKNIYSRIEELVLPSDYFDCFWKASNSIGFCFERKVFPKLQTVRFVPSYTSSELQDMFLAAPSSIQGQSKRVRQTKRLIETSGLMLKGDVKFAIQLNEKDKLMRKDESRALREECFKALVTWEQEGVAITNLPEKENSWWATYADLESAGKLGDPELAVVSAKETDVAKEAAMARKSHRIKTKSQASSVTFGIDISTTASSFADFDYQPSAAACRLLREWNISVPSNAMI</sequence>
<proteinExistence type="predicted"/>
<evidence type="ECO:0000313" key="2">
    <source>
        <dbReference type="Proteomes" id="UP001172673"/>
    </source>
</evidence>
<organism evidence="1 2">
    <name type="scientific">Cladophialophora chaetospira</name>
    <dbReference type="NCBI Taxonomy" id="386627"/>
    <lineage>
        <taxon>Eukaryota</taxon>
        <taxon>Fungi</taxon>
        <taxon>Dikarya</taxon>
        <taxon>Ascomycota</taxon>
        <taxon>Pezizomycotina</taxon>
        <taxon>Eurotiomycetes</taxon>
        <taxon>Chaetothyriomycetidae</taxon>
        <taxon>Chaetothyriales</taxon>
        <taxon>Herpotrichiellaceae</taxon>
        <taxon>Cladophialophora</taxon>
    </lineage>
</organism>
<dbReference type="AlphaFoldDB" id="A0AA39CM62"/>
<gene>
    <name evidence="1" type="ORF">H2200_002482</name>
</gene>
<name>A0AA39CM62_9EURO</name>
<keyword evidence="2" id="KW-1185">Reference proteome</keyword>
<accession>A0AA39CM62</accession>
<evidence type="ECO:0000313" key="1">
    <source>
        <dbReference type="EMBL" id="KAJ9614346.1"/>
    </source>
</evidence>
<dbReference type="Proteomes" id="UP001172673">
    <property type="component" value="Unassembled WGS sequence"/>
</dbReference>
<reference evidence="1" key="1">
    <citation type="submission" date="2022-10" db="EMBL/GenBank/DDBJ databases">
        <title>Culturing micro-colonial fungi from biological soil crusts in the Mojave desert and describing Neophaeococcomyces mojavensis, and introducing the new genera and species Taxawa tesnikishii.</title>
        <authorList>
            <person name="Kurbessoian T."/>
            <person name="Stajich J.E."/>
        </authorList>
    </citation>
    <scope>NUCLEOTIDE SEQUENCE</scope>
    <source>
        <strain evidence="1">TK_41</strain>
    </source>
</reference>
<comment type="caution">
    <text evidence="1">The sequence shown here is derived from an EMBL/GenBank/DDBJ whole genome shotgun (WGS) entry which is preliminary data.</text>
</comment>
<protein>
    <submittedName>
        <fullName evidence="1">Uncharacterized protein</fullName>
    </submittedName>
</protein>